<dbReference type="AlphaFoldDB" id="A0A837D5C6"/>
<feature type="domain" description="Mycothiol-dependent maleylpyruvate isomerase metal-binding" evidence="2">
    <location>
        <begin position="11"/>
        <end position="150"/>
    </location>
</feature>
<name>A0A837D5C6_9PSEU</name>
<dbReference type="NCBIfam" id="TIGR03084">
    <property type="entry name" value="TIGR03084 family metal-binding protein"/>
    <property type="match status" value="1"/>
</dbReference>
<dbReference type="InterPro" id="IPR017518">
    <property type="entry name" value="CHP03084"/>
</dbReference>
<gene>
    <name evidence="3" type="ORF">MINT15_30320</name>
</gene>
<evidence type="ECO:0008006" key="5">
    <source>
        <dbReference type="Google" id="ProtNLM"/>
    </source>
</evidence>
<accession>A0A837D5C6</accession>
<dbReference type="EMBL" id="JRZE01000006">
    <property type="protein sequence ID" value="KHF42830.1"/>
    <property type="molecule type" value="Genomic_DNA"/>
</dbReference>
<reference evidence="3 4" key="1">
    <citation type="submission" date="2014-10" db="EMBL/GenBank/DDBJ databases">
        <title>Genome sequence of Micropolyspora internatus JCM3315.</title>
        <authorList>
            <person name="Shin S.-K."/>
            <person name="Yi H."/>
        </authorList>
    </citation>
    <scope>NUCLEOTIDE SEQUENCE [LARGE SCALE GENOMIC DNA]</scope>
    <source>
        <strain evidence="3 4">JCM 3315</strain>
    </source>
</reference>
<feature type="domain" description="tRNA wybutosine-synthesis" evidence="1">
    <location>
        <begin position="187"/>
        <end position="235"/>
    </location>
</feature>
<dbReference type="OMA" id="FPWYGPP"/>
<sequence length="271" mass="29520">MADVSAIVRDLDAEGDEVDALVAELDEWEWALPTPAPGWTIAHQIAHLAWTDDKALLALREPERFVRESIDPSAVDENGDSVVDRSAAQGASRPIAELLRSWRRRRAELSAALIAAPPGTRLPWFGPPMSVASMASARLMETWAHGQDIADVLGVRRSPTARLWHVARLGVRTRDFAFASHGLTVPDEEFRVELTAPDGGTWAFGPKEATQRVTGDAHQFCLVVTQRAHVLDTELRAEGEQAATWLTIAQAFAGPPGRGRAAERTTGRTVS</sequence>
<dbReference type="Pfam" id="PF08608">
    <property type="entry name" value="Wyosine_form"/>
    <property type="match status" value="1"/>
</dbReference>
<proteinExistence type="predicted"/>
<dbReference type="Proteomes" id="UP000030848">
    <property type="component" value="Unassembled WGS sequence"/>
</dbReference>
<dbReference type="OrthoDB" id="113180at2"/>
<dbReference type="Gene3D" id="1.20.120.450">
    <property type="entry name" value="dinb family like domain"/>
    <property type="match status" value="1"/>
</dbReference>
<organism evidence="3 4">
    <name type="scientific">Saccharomonospora viridis</name>
    <dbReference type="NCBI Taxonomy" id="1852"/>
    <lineage>
        <taxon>Bacteria</taxon>
        <taxon>Bacillati</taxon>
        <taxon>Actinomycetota</taxon>
        <taxon>Actinomycetes</taxon>
        <taxon>Pseudonocardiales</taxon>
        <taxon>Pseudonocardiaceae</taxon>
        <taxon>Saccharomonospora</taxon>
    </lineage>
</organism>
<evidence type="ECO:0000313" key="4">
    <source>
        <dbReference type="Proteomes" id="UP000030848"/>
    </source>
</evidence>
<dbReference type="SUPFAM" id="SSF109854">
    <property type="entry name" value="DinB/YfiT-like putative metalloenzymes"/>
    <property type="match status" value="1"/>
</dbReference>
<dbReference type="NCBIfam" id="TIGR03083">
    <property type="entry name" value="maleylpyruvate isomerase family mycothiol-dependent enzyme"/>
    <property type="match status" value="1"/>
</dbReference>
<comment type="caution">
    <text evidence="3">The sequence shown here is derived from an EMBL/GenBank/DDBJ whole genome shotgun (WGS) entry which is preliminary data.</text>
</comment>
<dbReference type="GO" id="GO:0046872">
    <property type="term" value="F:metal ion binding"/>
    <property type="evidence" value="ECO:0007669"/>
    <property type="project" value="InterPro"/>
</dbReference>
<evidence type="ECO:0000259" key="2">
    <source>
        <dbReference type="Pfam" id="PF11716"/>
    </source>
</evidence>
<dbReference type="RefSeq" id="WP_015785994.1">
    <property type="nucleotide sequence ID" value="NZ_CALJZO010000003.1"/>
</dbReference>
<dbReference type="InterPro" id="IPR017517">
    <property type="entry name" value="Maleyloyr_isom"/>
</dbReference>
<dbReference type="InterPro" id="IPR034660">
    <property type="entry name" value="DinB/YfiT-like"/>
</dbReference>
<dbReference type="InterPro" id="IPR013917">
    <property type="entry name" value="tRNA_wybutosine-synth"/>
</dbReference>
<dbReference type="InterPro" id="IPR024344">
    <property type="entry name" value="MDMPI_metal-binding"/>
</dbReference>
<evidence type="ECO:0000259" key="1">
    <source>
        <dbReference type="Pfam" id="PF08608"/>
    </source>
</evidence>
<protein>
    <recommendedName>
        <fullName evidence="5">TIGR03084 family protein</fullName>
    </recommendedName>
</protein>
<dbReference type="Pfam" id="PF11716">
    <property type="entry name" value="MDMPI_N"/>
    <property type="match status" value="1"/>
</dbReference>
<evidence type="ECO:0000313" key="3">
    <source>
        <dbReference type="EMBL" id="KHF42830.1"/>
    </source>
</evidence>